<keyword evidence="2" id="KW-1185">Reference proteome</keyword>
<reference evidence="3" key="1">
    <citation type="submission" date="2016-11" db="UniProtKB">
        <authorList>
            <consortium name="WormBaseParasite"/>
        </authorList>
    </citation>
    <scope>IDENTIFICATION</scope>
</reference>
<proteinExistence type="predicted"/>
<dbReference type="WBParaSite" id="Hba_06665">
    <property type="protein sequence ID" value="Hba_06665"/>
    <property type="gene ID" value="Hba_06665"/>
</dbReference>
<sequence>MIDRKLSIFTRKKSSPNADKNGGIAGNHANTLKEITRKRAVTRRISNCPQKRVSVFVIGSYPSDLDPLKLKSSNCVVDSRFVLKVSSFNTKPKFYIRKCWKKCIVVLNFSAEISLLKISEIVQRVKKHVTNGEEALRPFVPDSIDAEDEINQSLVELMRCSWAEDIHGRPNISLIRNAVRMLNNESATQSDFSLNLLLEHKGCGTSSMPLSIACMKCQQAISASKTALVR</sequence>
<dbReference type="Proteomes" id="UP000095283">
    <property type="component" value="Unplaced"/>
</dbReference>
<protein>
    <submittedName>
        <fullName evidence="3">Uncharacterized protein</fullName>
    </submittedName>
</protein>
<dbReference type="AlphaFoldDB" id="A0A1I7WND9"/>
<evidence type="ECO:0000313" key="2">
    <source>
        <dbReference type="Proteomes" id="UP000095283"/>
    </source>
</evidence>
<name>A0A1I7WND9_HETBA</name>
<accession>A0A1I7WND9</accession>
<evidence type="ECO:0000313" key="3">
    <source>
        <dbReference type="WBParaSite" id="Hba_06665"/>
    </source>
</evidence>
<organism evidence="2 3">
    <name type="scientific">Heterorhabditis bacteriophora</name>
    <name type="common">Entomopathogenic nematode worm</name>
    <dbReference type="NCBI Taxonomy" id="37862"/>
    <lineage>
        <taxon>Eukaryota</taxon>
        <taxon>Metazoa</taxon>
        <taxon>Ecdysozoa</taxon>
        <taxon>Nematoda</taxon>
        <taxon>Chromadorea</taxon>
        <taxon>Rhabditida</taxon>
        <taxon>Rhabditina</taxon>
        <taxon>Rhabditomorpha</taxon>
        <taxon>Strongyloidea</taxon>
        <taxon>Heterorhabditidae</taxon>
        <taxon>Heterorhabditis</taxon>
    </lineage>
</organism>
<evidence type="ECO:0000256" key="1">
    <source>
        <dbReference type="SAM" id="MobiDB-lite"/>
    </source>
</evidence>
<feature type="region of interest" description="Disordered" evidence="1">
    <location>
        <begin position="1"/>
        <end position="26"/>
    </location>
</feature>